<dbReference type="Proteomes" id="UP000199518">
    <property type="component" value="Unassembled WGS sequence"/>
</dbReference>
<sequence>MKIVAGLGNPGRKYSGTRHNVGFEVVSELGKRFSAESWRNRFESEATEIQIAGERVLLLAPQTFMNLSGRSIKNAVDFYKSPLSELLVICDDLNLDVGRLRLRASGTAGGQKGLKNTIDQLGTTEFARLRVGIGRPDPGQDTVSFVLQTFTKAERETMIEAVDRAASATETWVRDGLAAAMNVFNRADDSAR</sequence>
<dbReference type="AlphaFoldDB" id="A0A1I3L853"/>
<dbReference type="HAMAP" id="MF_00083">
    <property type="entry name" value="Pept_tRNA_hydro_bact"/>
    <property type="match status" value="1"/>
</dbReference>
<comment type="function">
    <text evidence="6">Hydrolyzes ribosome-free peptidyl-tRNAs (with 1 or more amino acids incorporated), which drop off the ribosome during protein synthesis, or as a result of ribosome stalling.</text>
</comment>
<dbReference type="PANTHER" id="PTHR17224">
    <property type="entry name" value="PEPTIDYL-TRNA HYDROLASE"/>
    <property type="match status" value="1"/>
</dbReference>
<name>A0A1I3L853_9PLAN</name>
<evidence type="ECO:0000256" key="4">
    <source>
        <dbReference type="ARBA" id="ARBA00022884"/>
    </source>
</evidence>
<feature type="active site" description="Proton acceptor" evidence="6">
    <location>
        <position position="19"/>
    </location>
</feature>
<proteinExistence type="inferred from homology"/>
<dbReference type="CDD" id="cd00462">
    <property type="entry name" value="PTH"/>
    <property type="match status" value="1"/>
</dbReference>
<comment type="subunit">
    <text evidence="6">Monomer.</text>
</comment>
<dbReference type="GO" id="GO:0000049">
    <property type="term" value="F:tRNA binding"/>
    <property type="evidence" value="ECO:0007669"/>
    <property type="project" value="UniProtKB-UniRule"/>
</dbReference>
<comment type="function">
    <text evidence="6">Catalyzes the release of premature peptidyl moieties from peptidyl-tRNA molecules trapped in stalled 50S ribosomal subunits, and thus maintains levels of free tRNAs and 50S ribosomes.</text>
</comment>
<dbReference type="GO" id="GO:0006515">
    <property type="term" value="P:protein quality control for misfolded or incompletely synthesized proteins"/>
    <property type="evidence" value="ECO:0007669"/>
    <property type="project" value="UniProtKB-UniRule"/>
</dbReference>
<evidence type="ECO:0000256" key="6">
    <source>
        <dbReference type="HAMAP-Rule" id="MF_00083"/>
    </source>
</evidence>
<accession>A0A1I3L853</accession>
<dbReference type="Gene3D" id="3.40.50.1470">
    <property type="entry name" value="Peptidyl-tRNA hydrolase"/>
    <property type="match status" value="1"/>
</dbReference>
<dbReference type="GO" id="GO:0072344">
    <property type="term" value="P:rescue of stalled ribosome"/>
    <property type="evidence" value="ECO:0007669"/>
    <property type="project" value="UniProtKB-UniRule"/>
</dbReference>
<gene>
    <name evidence="6" type="primary">pth</name>
    <name evidence="7" type="ORF">SAMN05421753_112169</name>
</gene>
<evidence type="ECO:0000256" key="2">
    <source>
        <dbReference type="ARBA" id="ARBA00022555"/>
    </source>
</evidence>
<feature type="binding site" evidence="6">
    <location>
        <position position="14"/>
    </location>
    <ligand>
        <name>tRNA</name>
        <dbReference type="ChEBI" id="CHEBI:17843"/>
    </ligand>
</feature>
<dbReference type="Pfam" id="PF01195">
    <property type="entry name" value="Pept_tRNA_hydro"/>
    <property type="match status" value="1"/>
</dbReference>
<keyword evidence="3 6" id="KW-0378">Hydrolase</keyword>
<keyword evidence="8" id="KW-1185">Reference proteome</keyword>
<dbReference type="NCBIfam" id="TIGR00447">
    <property type="entry name" value="pth"/>
    <property type="match status" value="1"/>
</dbReference>
<dbReference type="EMBL" id="FOQD01000012">
    <property type="protein sequence ID" value="SFI80829.1"/>
    <property type="molecule type" value="Genomic_DNA"/>
</dbReference>
<comment type="similarity">
    <text evidence="6">Belongs to the PTH family.</text>
</comment>
<feature type="site" description="Discriminates between blocked and unblocked aminoacyl-tRNA" evidence="6">
    <location>
        <position position="9"/>
    </location>
</feature>
<dbReference type="InterPro" id="IPR036416">
    <property type="entry name" value="Pept_tRNA_hydro_sf"/>
</dbReference>
<comment type="subcellular location">
    <subcellularLocation>
        <location evidence="6">Cytoplasm</location>
    </subcellularLocation>
</comment>
<feature type="binding site" evidence="6">
    <location>
        <position position="64"/>
    </location>
    <ligand>
        <name>tRNA</name>
        <dbReference type="ChEBI" id="CHEBI:17843"/>
    </ligand>
</feature>
<dbReference type="SUPFAM" id="SSF53178">
    <property type="entry name" value="Peptidyl-tRNA hydrolase-like"/>
    <property type="match status" value="1"/>
</dbReference>
<reference evidence="8" key="1">
    <citation type="submission" date="2016-10" db="EMBL/GenBank/DDBJ databases">
        <authorList>
            <person name="Varghese N."/>
            <person name="Submissions S."/>
        </authorList>
    </citation>
    <scope>NUCLEOTIDE SEQUENCE [LARGE SCALE GENOMIC DNA]</scope>
    <source>
        <strain evidence="8">DSM 26348</strain>
    </source>
</reference>
<evidence type="ECO:0000313" key="7">
    <source>
        <dbReference type="EMBL" id="SFI80829.1"/>
    </source>
</evidence>
<dbReference type="FunFam" id="3.40.50.1470:FF:000001">
    <property type="entry name" value="Peptidyl-tRNA hydrolase"/>
    <property type="match status" value="1"/>
</dbReference>
<keyword evidence="2 6" id="KW-0820">tRNA-binding</keyword>
<keyword evidence="4 6" id="KW-0694">RNA-binding</keyword>
<evidence type="ECO:0000256" key="1">
    <source>
        <dbReference type="ARBA" id="ARBA00013260"/>
    </source>
</evidence>
<dbReference type="STRING" id="1576369.SAMN05421753_112169"/>
<feature type="site" description="Stabilizes the basic form of H active site to accept a proton" evidence="6">
    <location>
        <position position="91"/>
    </location>
</feature>
<protein>
    <recommendedName>
        <fullName evidence="5 6">Peptidyl-tRNA hydrolase</fullName>
        <shortName evidence="6">Pth</shortName>
        <ecNumber evidence="1 6">3.1.1.29</ecNumber>
    </recommendedName>
</protein>
<evidence type="ECO:0000313" key="8">
    <source>
        <dbReference type="Proteomes" id="UP000199518"/>
    </source>
</evidence>
<comment type="caution">
    <text evidence="6">Lacks conserved residue(s) required for the propagation of feature annotation.</text>
</comment>
<dbReference type="InterPro" id="IPR001328">
    <property type="entry name" value="Pept_tRNA_hydro"/>
</dbReference>
<dbReference type="PANTHER" id="PTHR17224:SF1">
    <property type="entry name" value="PEPTIDYL-TRNA HYDROLASE"/>
    <property type="match status" value="1"/>
</dbReference>
<evidence type="ECO:0000256" key="3">
    <source>
        <dbReference type="ARBA" id="ARBA00022801"/>
    </source>
</evidence>
<feature type="binding site" evidence="6">
    <location>
        <position position="66"/>
    </location>
    <ligand>
        <name>tRNA</name>
        <dbReference type="ChEBI" id="CHEBI:17843"/>
    </ligand>
</feature>
<organism evidence="7 8">
    <name type="scientific">Planctomicrobium piriforme</name>
    <dbReference type="NCBI Taxonomy" id="1576369"/>
    <lineage>
        <taxon>Bacteria</taxon>
        <taxon>Pseudomonadati</taxon>
        <taxon>Planctomycetota</taxon>
        <taxon>Planctomycetia</taxon>
        <taxon>Planctomycetales</taxon>
        <taxon>Planctomycetaceae</taxon>
        <taxon>Planctomicrobium</taxon>
    </lineage>
</organism>
<dbReference type="GO" id="GO:0004045">
    <property type="term" value="F:peptidyl-tRNA hydrolase activity"/>
    <property type="evidence" value="ECO:0007669"/>
    <property type="project" value="UniProtKB-UniRule"/>
</dbReference>
<comment type="catalytic activity">
    <reaction evidence="6">
        <text>an N-acyl-L-alpha-aminoacyl-tRNA + H2O = an N-acyl-L-amino acid + a tRNA + H(+)</text>
        <dbReference type="Rhea" id="RHEA:54448"/>
        <dbReference type="Rhea" id="RHEA-COMP:10123"/>
        <dbReference type="Rhea" id="RHEA-COMP:13883"/>
        <dbReference type="ChEBI" id="CHEBI:15377"/>
        <dbReference type="ChEBI" id="CHEBI:15378"/>
        <dbReference type="ChEBI" id="CHEBI:59874"/>
        <dbReference type="ChEBI" id="CHEBI:78442"/>
        <dbReference type="ChEBI" id="CHEBI:138191"/>
        <dbReference type="EC" id="3.1.1.29"/>
    </reaction>
</comment>
<keyword evidence="6" id="KW-0963">Cytoplasm</keyword>
<dbReference type="OrthoDB" id="9800507at2"/>
<evidence type="ECO:0000256" key="5">
    <source>
        <dbReference type="ARBA" id="ARBA00050038"/>
    </source>
</evidence>
<dbReference type="GO" id="GO:0005737">
    <property type="term" value="C:cytoplasm"/>
    <property type="evidence" value="ECO:0007669"/>
    <property type="project" value="UniProtKB-SubCell"/>
</dbReference>
<dbReference type="RefSeq" id="WP_092051960.1">
    <property type="nucleotide sequence ID" value="NZ_FOQD01000012.1"/>
</dbReference>
<dbReference type="EC" id="3.1.1.29" evidence="1 6"/>